<keyword evidence="2" id="KW-1185">Reference proteome</keyword>
<dbReference type="EMBL" id="FCOR01000004">
    <property type="protein sequence ID" value="CVK15884.1"/>
    <property type="molecule type" value="Genomic_DNA"/>
</dbReference>
<dbReference type="OrthoDB" id="1063342at2"/>
<sequence>MKNYLLFLFYFLSIIYLHCQVKVIDVEDPGSLSKLLGNEINTITDLKIKGKINTSDLNTLNSMRKLSVLDLSHSSITDGILPYKAFINNTVLKNIILPSNLTNISKEAFEYAYNISVDASKCSQLKNIGEYAFNGVKGKVVLPDHLESLPYKSFANFNGTVSISKNLKTIGKEAFYNSSINTLDLAHCSQLKNIGEYAFNGVKGKVALPDHLESLPYKSFAYFNGTLVLPKNLKIIGQGAFYNSSINTLDLAHCSQLKNIEMYAFEGVKGKV</sequence>
<accession>A0A0X3ANE3</accession>
<evidence type="ECO:0000313" key="2">
    <source>
        <dbReference type="Proteomes" id="UP000182761"/>
    </source>
</evidence>
<feature type="non-terminal residue" evidence="1">
    <location>
        <position position="272"/>
    </location>
</feature>
<reference evidence="1 2" key="1">
    <citation type="submission" date="2016-01" db="EMBL/GenBank/DDBJ databases">
        <authorList>
            <person name="McClelland M."/>
            <person name="Jain A."/>
            <person name="Saraogi P."/>
            <person name="Mendelson R."/>
            <person name="Westerman R."/>
            <person name="SanMiguel P."/>
            <person name="Csonka L."/>
        </authorList>
    </citation>
    <scope>NUCLEOTIDE SEQUENCE [LARGE SCALE GENOMIC DNA]</scope>
    <source>
        <strain evidence="1 2">R-53146</strain>
    </source>
</reference>
<proteinExistence type="predicted"/>
<dbReference type="PANTHER" id="PTHR45661">
    <property type="entry name" value="SURFACE ANTIGEN"/>
    <property type="match status" value="1"/>
</dbReference>
<dbReference type="PANTHER" id="PTHR45661:SF3">
    <property type="entry name" value="IG-LIKE DOMAIN-CONTAINING PROTEIN"/>
    <property type="match status" value="1"/>
</dbReference>
<dbReference type="RefSeq" id="WP_156332305.1">
    <property type="nucleotide sequence ID" value="NZ_FCOR01000004.1"/>
</dbReference>
<name>A0A0X3ANE3_9FLAO</name>
<protein>
    <submittedName>
        <fullName evidence="1">Leucine rich repeat-containing protein</fullName>
    </submittedName>
</protein>
<dbReference type="InterPro" id="IPR026906">
    <property type="entry name" value="LRR_5"/>
</dbReference>
<dbReference type="Gene3D" id="3.80.10.10">
    <property type="entry name" value="Ribonuclease Inhibitor"/>
    <property type="match status" value="2"/>
</dbReference>
<gene>
    <name evidence="1" type="ORF">Ga0061079_1041</name>
</gene>
<organism evidence="1 2">
    <name type="scientific">Apibacter mensalis</name>
    <dbReference type="NCBI Taxonomy" id="1586267"/>
    <lineage>
        <taxon>Bacteria</taxon>
        <taxon>Pseudomonadati</taxon>
        <taxon>Bacteroidota</taxon>
        <taxon>Flavobacteriia</taxon>
        <taxon>Flavobacteriales</taxon>
        <taxon>Weeksellaceae</taxon>
        <taxon>Apibacter</taxon>
    </lineage>
</organism>
<dbReference type="Pfam" id="PF13306">
    <property type="entry name" value="LRR_5"/>
    <property type="match status" value="1"/>
</dbReference>
<dbReference type="AlphaFoldDB" id="A0A0X3ANE3"/>
<dbReference type="InterPro" id="IPR053139">
    <property type="entry name" value="Surface_bspA-like"/>
</dbReference>
<dbReference type="InterPro" id="IPR032675">
    <property type="entry name" value="LRR_dom_sf"/>
</dbReference>
<dbReference type="Proteomes" id="UP000182761">
    <property type="component" value="Unassembled WGS sequence"/>
</dbReference>
<dbReference type="SUPFAM" id="SSF52058">
    <property type="entry name" value="L domain-like"/>
    <property type="match status" value="1"/>
</dbReference>
<evidence type="ECO:0000313" key="1">
    <source>
        <dbReference type="EMBL" id="CVK15884.1"/>
    </source>
</evidence>